<dbReference type="RefSeq" id="WP_346128284.1">
    <property type="nucleotide sequence ID" value="NZ_BAABBE010000003.1"/>
</dbReference>
<accession>A0ABP7A9M3</accession>
<name>A0ABP7A9M3_9PSEU</name>
<dbReference type="EMBL" id="BAABBE010000003">
    <property type="protein sequence ID" value="GAA3627698.1"/>
    <property type="molecule type" value="Genomic_DNA"/>
</dbReference>
<evidence type="ECO:0008006" key="3">
    <source>
        <dbReference type="Google" id="ProtNLM"/>
    </source>
</evidence>
<organism evidence="1 2">
    <name type="scientific">Lentzea roselyniae</name>
    <dbReference type="NCBI Taxonomy" id="531940"/>
    <lineage>
        <taxon>Bacteria</taxon>
        <taxon>Bacillati</taxon>
        <taxon>Actinomycetota</taxon>
        <taxon>Actinomycetes</taxon>
        <taxon>Pseudonocardiales</taxon>
        <taxon>Pseudonocardiaceae</taxon>
        <taxon>Lentzea</taxon>
    </lineage>
</organism>
<reference evidence="2" key="1">
    <citation type="journal article" date="2019" name="Int. J. Syst. Evol. Microbiol.">
        <title>The Global Catalogue of Microorganisms (GCM) 10K type strain sequencing project: providing services to taxonomists for standard genome sequencing and annotation.</title>
        <authorList>
            <consortium name="The Broad Institute Genomics Platform"/>
            <consortium name="The Broad Institute Genome Sequencing Center for Infectious Disease"/>
            <person name="Wu L."/>
            <person name="Ma J."/>
        </authorList>
    </citation>
    <scope>NUCLEOTIDE SEQUENCE [LARGE SCALE GENOMIC DNA]</scope>
    <source>
        <strain evidence="2">JCM 17494</strain>
    </source>
</reference>
<dbReference type="Proteomes" id="UP001500711">
    <property type="component" value="Unassembled WGS sequence"/>
</dbReference>
<evidence type="ECO:0000313" key="1">
    <source>
        <dbReference type="EMBL" id="GAA3627698.1"/>
    </source>
</evidence>
<protein>
    <recommendedName>
        <fullName evidence="3">DUF1579 domain-containing protein</fullName>
    </recommendedName>
</protein>
<comment type="caution">
    <text evidence="1">The sequence shown here is derived from an EMBL/GenBank/DDBJ whole genome shotgun (WGS) entry which is preliminary data.</text>
</comment>
<proteinExistence type="predicted"/>
<sequence>MDVSAQLASVFTAAAPRPELAEHLNVFEPLIGSWSLVVQNFGEDGTVQTTDAEWHFGWALDGRALADVWISPARASRSGDTDGEWGLSLRFYDPELGAFRSTWLGPGRGWVIPFIGRRTEDGFALEGDKNGVRLRWIFSELTAESFSWRAEETEPGADEPFVRQRFQARRTSWQTGGHRPPH</sequence>
<gene>
    <name evidence="1" type="ORF">GCM10022267_12550</name>
</gene>
<evidence type="ECO:0000313" key="2">
    <source>
        <dbReference type="Proteomes" id="UP001500711"/>
    </source>
</evidence>
<keyword evidence="2" id="KW-1185">Reference proteome</keyword>